<dbReference type="InterPro" id="IPR036770">
    <property type="entry name" value="Ankyrin_rpt-contain_sf"/>
</dbReference>
<dbReference type="InterPro" id="IPR002110">
    <property type="entry name" value="Ankyrin_rpt"/>
</dbReference>
<dbReference type="PROSITE" id="PS50088">
    <property type="entry name" value="ANK_REPEAT"/>
    <property type="match status" value="1"/>
</dbReference>
<feature type="chain" id="PRO_5021293075" evidence="4">
    <location>
        <begin position="23"/>
        <end position="311"/>
    </location>
</feature>
<dbReference type="PROSITE" id="PS50297">
    <property type="entry name" value="ANK_REP_REGION"/>
    <property type="match status" value="1"/>
</dbReference>
<evidence type="ECO:0000313" key="6">
    <source>
        <dbReference type="Proteomes" id="UP000314980"/>
    </source>
</evidence>
<reference evidence="5" key="3">
    <citation type="submission" date="2025-09" db="UniProtKB">
        <authorList>
            <consortium name="Ensembl"/>
        </authorList>
    </citation>
    <scope>IDENTIFICATION</scope>
</reference>
<dbReference type="PRINTS" id="PR01415">
    <property type="entry name" value="ANKYRIN"/>
</dbReference>
<feature type="signal peptide" evidence="4">
    <location>
        <begin position="1"/>
        <end position="22"/>
    </location>
</feature>
<feature type="repeat" description="ANK" evidence="3">
    <location>
        <begin position="26"/>
        <end position="58"/>
    </location>
</feature>
<evidence type="ECO:0000256" key="4">
    <source>
        <dbReference type="SAM" id="SignalP"/>
    </source>
</evidence>
<dbReference type="Ensembl" id="ENSLCAT00010000741.1">
    <property type="protein sequence ID" value="ENSLCAP00010000699.1"/>
    <property type="gene ID" value="ENSLCAG00010000435.1"/>
</dbReference>
<evidence type="ECO:0000256" key="2">
    <source>
        <dbReference type="ARBA" id="ARBA00023043"/>
    </source>
</evidence>
<dbReference type="SMART" id="SM00248">
    <property type="entry name" value="ANK"/>
    <property type="match status" value="3"/>
</dbReference>
<proteinExistence type="predicted"/>
<evidence type="ECO:0000256" key="1">
    <source>
        <dbReference type="ARBA" id="ARBA00022737"/>
    </source>
</evidence>
<dbReference type="GO" id="GO:0005737">
    <property type="term" value="C:cytoplasm"/>
    <property type="evidence" value="ECO:0007669"/>
    <property type="project" value="TreeGrafter"/>
</dbReference>
<dbReference type="STRING" id="8187.ENSLCAP00010000699"/>
<dbReference type="InParanoid" id="A0A4W6BRA2"/>
<sequence length="311" mass="35224">RAFCLWLFFILRTLIPITTKKAIRLSGQNPVHSAADGGQVECLELLIQKGYDVNALLSITENYGDLRKSPLYFAMLLAAGAKTDLDPLRCILVAIRAERYELVQLLLSYGAEVNCYFRVISNTVFPTALQYCLRDHVMLRLLLNSGYQANKCFQCCHGDSEEMDSTWTELHNQAYQIYSQANVISVRADTERRILIPSNPAHALNHIPGFFLSQFCEFVSVSWLANLVGKVVRMLLDYVSHVSICPDLKRILEREPEWDEISDMLSKTSNSSLTYSMLSKGWICFNMQPEVICLFTCPQANHGLCSTCVGW</sequence>
<dbReference type="Pfam" id="PF00023">
    <property type="entry name" value="Ank"/>
    <property type="match status" value="1"/>
</dbReference>
<reference evidence="6" key="1">
    <citation type="submission" date="2015-09" db="EMBL/GenBank/DDBJ databases">
        <authorList>
            <person name="Sai Rama Sridatta P."/>
        </authorList>
    </citation>
    <scope>NUCLEOTIDE SEQUENCE [LARGE SCALE GENOMIC DNA]</scope>
</reference>
<keyword evidence="2 3" id="KW-0040">ANK repeat</keyword>
<dbReference type="GeneTree" id="ENSGT00940000157073"/>
<dbReference type="AlphaFoldDB" id="A0A4W6BRA2"/>
<name>A0A4W6BRA2_LATCA</name>
<dbReference type="PANTHER" id="PTHR24198">
    <property type="entry name" value="ANKYRIN REPEAT AND PROTEIN KINASE DOMAIN-CONTAINING PROTEIN"/>
    <property type="match status" value="1"/>
</dbReference>
<dbReference type="Gene3D" id="1.25.40.20">
    <property type="entry name" value="Ankyrin repeat-containing domain"/>
    <property type="match status" value="1"/>
</dbReference>
<protein>
    <submittedName>
        <fullName evidence="5">Ankyrin repeat and SOCS box containing 15b</fullName>
    </submittedName>
</protein>
<dbReference type="Proteomes" id="UP000314980">
    <property type="component" value="Unassembled WGS sequence"/>
</dbReference>
<evidence type="ECO:0000313" key="5">
    <source>
        <dbReference type="Ensembl" id="ENSLCAP00010000699.1"/>
    </source>
</evidence>
<dbReference type="SUPFAM" id="SSF48403">
    <property type="entry name" value="Ankyrin repeat"/>
    <property type="match status" value="1"/>
</dbReference>
<evidence type="ECO:0000256" key="3">
    <source>
        <dbReference type="PROSITE-ProRule" id="PRU00023"/>
    </source>
</evidence>
<accession>A0A4W6BRA2</accession>
<dbReference type="GO" id="GO:1903010">
    <property type="term" value="P:regulation of bone development"/>
    <property type="evidence" value="ECO:0007669"/>
    <property type="project" value="Ensembl"/>
</dbReference>
<dbReference type="PANTHER" id="PTHR24198:SF190">
    <property type="entry name" value="DYNEIN HEAVY CHAIN 12, AXONEMAL-LIKE"/>
    <property type="match status" value="1"/>
</dbReference>
<reference evidence="5" key="2">
    <citation type="submission" date="2025-08" db="UniProtKB">
        <authorList>
            <consortium name="Ensembl"/>
        </authorList>
    </citation>
    <scope>IDENTIFICATION</scope>
</reference>
<organism evidence="5 6">
    <name type="scientific">Lates calcarifer</name>
    <name type="common">Barramundi</name>
    <name type="synonym">Holocentrus calcarifer</name>
    <dbReference type="NCBI Taxonomy" id="8187"/>
    <lineage>
        <taxon>Eukaryota</taxon>
        <taxon>Metazoa</taxon>
        <taxon>Chordata</taxon>
        <taxon>Craniata</taxon>
        <taxon>Vertebrata</taxon>
        <taxon>Euteleostomi</taxon>
        <taxon>Actinopterygii</taxon>
        <taxon>Neopterygii</taxon>
        <taxon>Teleostei</taxon>
        <taxon>Neoteleostei</taxon>
        <taxon>Acanthomorphata</taxon>
        <taxon>Carangaria</taxon>
        <taxon>Carangaria incertae sedis</taxon>
        <taxon>Centropomidae</taxon>
        <taxon>Lates</taxon>
    </lineage>
</organism>
<keyword evidence="1" id="KW-0677">Repeat</keyword>
<keyword evidence="4" id="KW-0732">Signal</keyword>
<keyword evidence="6" id="KW-1185">Reference proteome</keyword>